<comment type="caution">
    <text evidence="1">The sequence shown here is derived from an EMBL/GenBank/DDBJ whole genome shotgun (WGS) entry which is preliminary data.</text>
</comment>
<proteinExistence type="predicted"/>
<organism evidence="1 2">
    <name type="scientific">Trichomalopsis sarcophagae</name>
    <dbReference type="NCBI Taxonomy" id="543379"/>
    <lineage>
        <taxon>Eukaryota</taxon>
        <taxon>Metazoa</taxon>
        <taxon>Ecdysozoa</taxon>
        <taxon>Arthropoda</taxon>
        <taxon>Hexapoda</taxon>
        <taxon>Insecta</taxon>
        <taxon>Pterygota</taxon>
        <taxon>Neoptera</taxon>
        <taxon>Endopterygota</taxon>
        <taxon>Hymenoptera</taxon>
        <taxon>Apocrita</taxon>
        <taxon>Proctotrupomorpha</taxon>
        <taxon>Chalcidoidea</taxon>
        <taxon>Pteromalidae</taxon>
        <taxon>Pteromalinae</taxon>
        <taxon>Trichomalopsis</taxon>
    </lineage>
</organism>
<evidence type="ECO:0000313" key="2">
    <source>
        <dbReference type="Proteomes" id="UP000215335"/>
    </source>
</evidence>
<dbReference type="Proteomes" id="UP000215335">
    <property type="component" value="Unassembled WGS sequence"/>
</dbReference>
<protein>
    <submittedName>
        <fullName evidence="1">Uncharacterized protein</fullName>
    </submittedName>
</protein>
<dbReference type="EMBL" id="NNAY01000152">
    <property type="protein sequence ID" value="OXU30539.1"/>
    <property type="molecule type" value="Genomic_DNA"/>
</dbReference>
<accession>A0A232FJ84</accession>
<name>A0A232FJ84_9HYME</name>
<reference evidence="1 2" key="1">
    <citation type="journal article" date="2017" name="Curr. Biol.">
        <title>The Evolution of Venom by Co-option of Single-Copy Genes.</title>
        <authorList>
            <person name="Martinson E.O."/>
            <person name="Mrinalini"/>
            <person name="Kelkar Y.D."/>
            <person name="Chang C.H."/>
            <person name="Werren J.H."/>
        </authorList>
    </citation>
    <scope>NUCLEOTIDE SEQUENCE [LARGE SCALE GENOMIC DNA]</scope>
    <source>
        <strain evidence="1 2">Alberta</strain>
        <tissue evidence="1">Whole body</tissue>
    </source>
</reference>
<keyword evidence="2" id="KW-1185">Reference proteome</keyword>
<dbReference type="AlphaFoldDB" id="A0A232FJ84"/>
<sequence length="262" mass="30966">MWESNRSGWLKRPQAVNPILATDFKEYFKNKAKAITNTYVFDYSKIKGSNYFNCSEDQNIKQDLDHILWQCSIYNVQRSTLMEKLKQLKFQEPLASFVILCDPTSELCGTLLRPQAVNPILATDFKEYFKNKAKAITNTYVFDYSKIKGSNYFKYYFNYKSKPWYYNKQLPREITTIINRRRLDHYTLAASLACSEDENIKQDLDHILWQCSIYNVQRSTLMEKLKQLKFQEPLASFVILCDPTSELCGTLLRFFRDCKLQI</sequence>
<evidence type="ECO:0000313" key="1">
    <source>
        <dbReference type="EMBL" id="OXU30539.1"/>
    </source>
</evidence>
<gene>
    <name evidence="1" type="ORF">TSAR_002385</name>
</gene>